<feature type="transmembrane region" description="Helical" evidence="7">
    <location>
        <begin position="901"/>
        <end position="926"/>
    </location>
</feature>
<feature type="non-terminal residue" evidence="9">
    <location>
        <position position="1198"/>
    </location>
</feature>
<evidence type="ECO:0000256" key="4">
    <source>
        <dbReference type="ARBA" id="ARBA00022989"/>
    </source>
</evidence>
<evidence type="ECO:0000256" key="3">
    <source>
        <dbReference type="ARBA" id="ARBA00022737"/>
    </source>
</evidence>
<dbReference type="SUPFAM" id="SSF69322">
    <property type="entry name" value="Tricorn protease domain 2"/>
    <property type="match status" value="1"/>
</dbReference>
<dbReference type="PANTHER" id="PTHR10582:SF2">
    <property type="entry name" value="INACTIVE"/>
    <property type="match status" value="1"/>
</dbReference>
<comment type="subcellular location">
    <subcellularLocation>
        <location evidence="1">Membrane</location>
        <topology evidence="1">Multi-pass membrane protein</topology>
    </subcellularLocation>
</comment>
<evidence type="ECO:0000256" key="5">
    <source>
        <dbReference type="ARBA" id="ARBA00023136"/>
    </source>
</evidence>
<protein>
    <recommendedName>
        <fullName evidence="8">Ion transport domain-containing protein</fullName>
    </recommendedName>
</protein>
<feature type="transmembrane region" description="Helical" evidence="7">
    <location>
        <begin position="1026"/>
        <end position="1048"/>
    </location>
</feature>
<feature type="transmembrane region" description="Helical" evidence="7">
    <location>
        <begin position="993"/>
        <end position="1014"/>
    </location>
</feature>
<dbReference type="Pfam" id="PF00520">
    <property type="entry name" value="Ion_trans"/>
    <property type="match status" value="1"/>
</dbReference>
<sequence length="1198" mass="135024">MANLHIAIHVDRDDDDRSDITQNEGAIETFHHKPTEPLRAPDEVAALALNDTGEVAVLSNDGTLTLWRLSADPAADSVNIWSAPTTIPLTHETIFRLRRKIALSLSRSAEYVAVTYAYEDQGTHCSRFEVFAALNTGAKLPEFAEGQNCAAGFVEGDVLVVLQHYPGNIQLWDVRTWTIVKEYTWDFPHEWQWQTNVLIHQLTLLRKGFFISSGNDSLNVLTLHSLKDGPTENLYYLGDGVKDVLTMDISSDGAFLVLYTRSPEPALLCYSMKNGLKLSSTRTHEIQRMCFLSTGHLVVLVSTTYTVYDPFSLCPLHQFTDNDFLHTFCFEGGFHITMKSMTPRSLPLPHKSTGTPTSSTFLTIYPADDEKELKLTDASIDDSNIVENDQSLHGPHVFSTIATDKDLDKVWNLLRIHRGVTSWLDSNNKRFFSIGKYSIALFRGSRHRPDLEWVWNAPFRADKTTVEIDCIEMIKLETTSTGSQRLHVTLSSKSSTEPVVLELPDEENITLAQETAIVQNAAEFLALNAHFTDIRYQKRPPINEVIGLITNYTNKYPDRNVLSIVGECLPLGDLARLGIEKFFATFLDSENNGKGSVWVPMHNRRKESALATAIQFQRTRLVSAIVNYCLDKAMENLPGQLGYMDIIVSSLPKLAVYHQDVSRTIAMRASYCTVWQHPGKGAPQHRKITGPSNHKNFHPLCIEPLASNFNGEFGATGKKFSWWSLRRDEHIDFHQAVLSVLPFPNMFVYPHDDIDWSKGLFHRDNRKAMWKTIIKPRSVYSTIALRRNLFVAPQLIYPIIYYKWEMFAGRIYTFLVCLQVIRLIFFSIAVFYPYSGLYATVLALAVLFLVQEVRQMAGHRLRYWFSMYNYFDLASLTFSAAASILALQGKIPPPWLNSFSVFFMWLHLLVQLRVFQGIGVTAAILYHIVQKAVWLLVVMFVVVISFAHALFLLLKNEDPAPSPTAFNGTLYATTGPLNITLQQTDQTATPTNAFKLFTTALLSVYLFLSGDYSTISAGYDGNIPVIIFRCTFVLLTAIILLNVLIALLNSVYTETAEQGERVWLHQMTELIAEIEVYWMGPKSRQNKRYFPKYIYYEAFLDKSNDWAAYVRQNTAPNPEFSAKDIRDTIESALASFVDASGGGGARAPAQPSAAGPSLHNVAAGLTAELENKLDERVASMQAEIADLKALLHEVLKRE</sequence>
<dbReference type="OrthoDB" id="2330027at2759"/>
<keyword evidence="2 7" id="KW-0812">Transmembrane</keyword>
<evidence type="ECO:0000256" key="6">
    <source>
        <dbReference type="SAM" id="Coils"/>
    </source>
</evidence>
<dbReference type="AlphaFoldDB" id="A0A433DBB7"/>
<keyword evidence="4 7" id="KW-1133">Transmembrane helix</keyword>
<evidence type="ECO:0000256" key="1">
    <source>
        <dbReference type="ARBA" id="ARBA00004141"/>
    </source>
</evidence>
<dbReference type="GO" id="GO:0098703">
    <property type="term" value="P:calcium ion import across plasma membrane"/>
    <property type="evidence" value="ECO:0007669"/>
    <property type="project" value="TreeGrafter"/>
</dbReference>
<feature type="transmembrane region" description="Helical" evidence="7">
    <location>
        <begin position="933"/>
        <end position="954"/>
    </location>
</feature>
<keyword evidence="10" id="KW-1185">Reference proteome</keyword>
<keyword evidence="5 7" id="KW-0472">Membrane</keyword>
<gene>
    <name evidence="9" type="ORF">BC936DRAFT_144922</name>
</gene>
<feature type="domain" description="Ion transport" evidence="8">
    <location>
        <begin position="814"/>
        <end position="1058"/>
    </location>
</feature>
<reference evidence="9 10" key="1">
    <citation type="journal article" date="2018" name="New Phytol.">
        <title>Phylogenomics of Endogonaceae and evolution of mycorrhizas within Mucoromycota.</title>
        <authorList>
            <person name="Chang Y."/>
            <person name="Desiro A."/>
            <person name="Na H."/>
            <person name="Sandor L."/>
            <person name="Lipzen A."/>
            <person name="Clum A."/>
            <person name="Barry K."/>
            <person name="Grigoriev I.V."/>
            <person name="Martin F.M."/>
            <person name="Stajich J.E."/>
            <person name="Smith M.E."/>
            <person name="Bonito G."/>
            <person name="Spatafora J.W."/>
        </authorList>
    </citation>
    <scope>NUCLEOTIDE SEQUENCE [LARGE SCALE GENOMIC DNA]</scope>
    <source>
        <strain evidence="9 10">GMNB39</strain>
    </source>
</reference>
<dbReference type="GO" id="GO:0005886">
    <property type="term" value="C:plasma membrane"/>
    <property type="evidence" value="ECO:0007669"/>
    <property type="project" value="TreeGrafter"/>
</dbReference>
<dbReference type="InterPro" id="IPR024862">
    <property type="entry name" value="TRPV"/>
</dbReference>
<evidence type="ECO:0000256" key="2">
    <source>
        <dbReference type="ARBA" id="ARBA00022692"/>
    </source>
</evidence>
<feature type="transmembrane region" description="Helical" evidence="7">
    <location>
        <begin position="823"/>
        <end position="850"/>
    </location>
</feature>
<feature type="coiled-coil region" evidence="6">
    <location>
        <begin position="1170"/>
        <end position="1197"/>
    </location>
</feature>
<organism evidence="9 10">
    <name type="scientific">Jimgerdemannia flammicorona</name>
    <dbReference type="NCBI Taxonomy" id="994334"/>
    <lineage>
        <taxon>Eukaryota</taxon>
        <taxon>Fungi</taxon>
        <taxon>Fungi incertae sedis</taxon>
        <taxon>Mucoromycota</taxon>
        <taxon>Mucoromycotina</taxon>
        <taxon>Endogonomycetes</taxon>
        <taxon>Endogonales</taxon>
        <taxon>Endogonaceae</taxon>
        <taxon>Jimgerdemannia</taxon>
    </lineage>
</organism>
<evidence type="ECO:0000259" key="8">
    <source>
        <dbReference type="Pfam" id="PF00520"/>
    </source>
</evidence>
<dbReference type="Gene3D" id="2.130.10.10">
    <property type="entry name" value="YVTN repeat-like/Quinoprotein amine dehydrogenase"/>
    <property type="match status" value="1"/>
</dbReference>
<dbReference type="InterPro" id="IPR005821">
    <property type="entry name" value="Ion_trans_dom"/>
</dbReference>
<dbReference type="Proteomes" id="UP000268093">
    <property type="component" value="Unassembled WGS sequence"/>
</dbReference>
<dbReference type="Gene3D" id="1.10.287.70">
    <property type="match status" value="1"/>
</dbReference>
<comment type="caution">
    <text evidence="9">The sequence shown here is derived from an EMBL/GenBank/DDBJ whole genome shotgun (WGS) entry which is preliminary data.</text>
</comment>
<feature type="transmembrane region" description="Helical" evidence="7">
    <location>
        <begin position="870"/>
        <end position="889"/>
    </location>
</feature>
<keyword evidence="6" id="KW-0175">Coiled coil</keyword>
<evidence type="ECO:0000256" key="7">
    <source>
        <dbReference type="SAM" id="Phobius"/>
    </source>
</evidence>
<dbReference type="InterPro" id="IPR015943">
    <property type="entry name" value="WD40/YVTN_repeat-like_dom_sf"/>
</dbReference>
<dbReference type="EMBL" id="RBNI01003682">
    <property type="protein sequence ID" value="RUP48138.1"/>
    <property type="molecule type" value="Genomic_DNA"/>
</dbReference>
<evidence type="ECO:0000313" key="10">
    <source>
        <dbReference type="Proteomes" id="UP000268093"/>
    </source>
</evidence>
<dbReference type="GO" id="GO:0005216">
    <property type="term" value="F:monoatomic ion channel activity"/>
    <property type="evidence" value="ECO:0007669"/>
    <property type="project" value="InterPro"/>
</dbReference>
<accession>A0A433DBB7</accession>
<dbReference type="PANTHER" id="PTHR10582">
    <property type="entry name" value="TRANSIENT RECEPTOR POTENTIAL ION CHANNEL PROTEIN"/>
    <property type="match status" value="1"/>
</dbReference>
<proteinExistence type="predicted"/>
<evidence type="ECO:0000313" key="9">
    <source>
        <dbReference type="EMBL" id="RUP48138.1"/>
    </source>
</evidence>
<keyword evidence="3" id="KW-0677">Repeat</keyword>
<name>A0A433DBB7_9FUNG</name>